<keyword evidence="1" id="KW-0238">DNA-binding</keyword>
<name>A0A2M7E7L3_9BACT</name>
<dbReference type="AlphaFoldDB" id="A0A2M7E7L3"/>
<evidence type="ECO:0000313" key="4">
    <source>
        <dbReference type="Proteomes" id="UP000228886"/>
    </source>
</evidence>
<protein>
    <recommendedName>
        <fullName evidence="2">Cas12f1-like TNB domain-containing protein</fullName>
    </recommendedName>
</protein>
<gene>
    <name evidence="3" type="ORF">COS11_05855</name>
</gene>
<reference evidence="4" key="1">
    <citation type="submission" date="2017-09" db="EMBL/GenBank/DDBJ databases">
        <title>Depth-based differentiation of microbial function through sediment-hosted aquifers and enrichment of novel symbionts in the deep terrestrial subsurface.</title>
        <authorList>
            <person name="Probst A.J."/>
            <person name="Ladd B."/>
            <person name="Jarett J.K."/>
            <person name="Geller-Mcgrath D.E."/>
            <person name="Sieber C.M.K."/>
            <person name="Emerson J.B."/>
            <person name="Anantharaman K."/>
            <person name="Thomas B.C."/>
            <person name="Malmstrom R."/>
            <person name="Stieglmeier M."/>
            <person name="Klingl A."/>
            <person name="Woyke T."/>
            <person name="Ryan C.M."/>
            <person name="Banfield J.F."/>
        </authorList>
    </citation>
    <scope>NUCLEOTIDE SEQUENCE [LARGE SCALE GENOMIC DNA]</scope>
</reference>
<proteinExistence type="predicted"/>
<evidence type="ECO:0000259" key="2">
    <source>
        <dbReference type="Pfam" id="PF07282"/>
    </source>
</evidence>
<dbReference type="GO" id="GO:0003677">
    <property type="term" value="F:DNA binding"/>
    <property type="evidence" value="ECO:0007669"/>
    <property type="project" value="UniProtKB-KW"/>
</dbReference>
<dbReference type="EMBL" id="PETL01000280">
    <property type="protein sequence ID" value="PIV63732.1"/>
    <property type="molecule type" value="Genomic_DNA"/>
</dbReference>
<accession>A0A2M7E7L3</accession>
<sequence length="362" mass="42532">MKRTLKFSLGLANTNKIEALKELSNEYKKAVNYFLQILSSENKHILRESEVKSFNSSLSYRYKQCAKRQAMKIWKSWRRNKKKGQIPEFDGALILDHRFIKVEKAKNSSFDYWVRIAILKKGYPILIPIKSYDYANNYFDNWKLVNGGRLSREDDNWFLLLTFEKETPPKKKEGKIIGIDIGIKKLMATSEKEFYGKDIERLMDKIQKKQQGSKAFKRAIKERDYYVNKTAKALSLNNLKAIVMENIKNIKRNTKKERRLRKEFRSKFQKWTYPLLFSRINQLCEINGVHFFTIDPAWTSQTCNKCGFVHELNRCGEIFLCRNCGYTQDADYNASKNILKTYLAQQSMVAGNIKANNGIFVH</sequence>
<dbReference type="InterPro" id="IPR010095">
    <property type="entry name" value="Cas12f1-like_TNB"/>
</dbReference>
<organism evidence="3 4">
    <name type="scientific">bacterium (Candidatus Ratteibacteria) CG01_land_8_20_14_3_00_40_19</name>
    <dbReference type="NCBI Taxonomy" id="2014290"/>
    <lineage>
        <taxon>Bacteria</taxon>
        <taxon>Candidatus Ratteibacteria</taxon>
    </lineage>
</organism>
<dbReference type="Pfam" id="PF07282">
    <property type="entry name" value="Cas12f1-like_TNB"/>
    <property type="match status" value="1"/>
</dbReference>
<evidence type="ECO:0000256" key="1">
    <source>
        <dbReference type="ARBA" id="ARBA00023125"/>
    </source>
</evidence>
<evidence type="ECO:0000313" key="3">
    <source>
        <dbReference type="EMBL" id="PIV63732.1"/>
    </source>
</evidence>
<feature type="domain" description="Cas12f1-like TNB" evidence="2">
    <location>
        <begin position="277"/>
        <end position="338"/>
    </location>
</feature>
<dbReference type="NCBIfam" id="TIGR01766">
    <property type="entry name" value="IS200/IS605 family accessory protein TnpB-like domain"/>
    <property type="match status" value="1"/>
</dbReference>
<dbReference type="Proteomes" id="UP000228886">
    <property type="component" value="Unassembled WGS sequence"/>
</dbReference>
<comment type="caution">
    <text evidence="3">The sequence shown here is derived from an EMBL/GenBank/DDBJ whole genome shotgun (WGS) entry which is preliminary data.</text>
</comment>
<dbReference type="NCBIfam" id="NF040570">
    <property type="entry name" value="guided_TnpB"/>
    <property type="match status" value="1"/>
</dbReference>